<feature type="region of interest" description="Disordered" evidence="1">
    <location>
        <begin position="646"/>
        <end position="667"/>
    </location>
</feature>
<comment type="caution">
    <text evidence="2">The sequence shown here is derived from an EMBL/GenBank/DDBJ whole genome shotgun (WGS) entry which is preliminary data.</text>
</comment>
<reference evidence="3" key="1">
    <citation type="submission" date="2017-01" db="EMBL/GenBank/DDBJ databases">
        <title>Comparative genomics of anhydrobiosis in the tardigrade Hypsibius dujardini.</title>
        <authorList>
            <person name="Yoshida Y."/>
            <person name="Koutsovoulos G."/>
            <person name="Laetsch D."/>
            <person name="Stevens L."/>
            <person name="Kumar S."/>
            <person name="Horikawa D."/>
            <person name="Ishino K."/>
            <person name="Komine S."/>
            <person name="Tomita M."/>
            <person name="Blaxter M."/>
            <person name="Arakawa K."/>
        </authorList>
    </citation>
    <scope>NUCLEOTIDE SEQUENCE [LARGE SCALE GENOMIC DNA]</scope>
    <source>
        <strain evidence="3">Z151</strain>
    </source>
</reference>
<dbReference type="EMBL" id="MTYJ01000015">
    <property type="protein sequence ID" value="OQV22747.1"/>
    <property type="molecule type" value="Genomic_DNA"/>
</dbReference>
<feature type="region of interest" description="Disordered" evidence="1">
    <location>
        <begin position="437"/>
        <end position="501"/>
    </location>
</feature>
<protein>
    <submittedName>
        <fullName evidence="2">Uncharacterized protein</fullName>
    </submittedName>
</protein>
<dbReference type="Proteomes" id="UP000192578">
    <property type="component" value="Unassembled WGS sequence"/>
</dbReference>
<feature type="region of interest" description="Disordered" evidence="1">
    <location>
        <begin position="777"/>
        <end position="838"/>
    </location>
</feature>
<proteinExistence type="predicted"/>
<feature type="region of interest" description="Disordered" evidence="1">
    <location>
        <begin position="228"/>
        <end position="328"/>
    </location>
</feature>
<feature type="region of interest" description="Disordered" evidence="1">
    <location>
        <begin position="1341"/>
        <end position="1388"/>
    </location>
</feature>
<feature type="compositionally biased region" description="Polar residues" evidence="1">
    <location>
        <begin position="256"/>
        <end position="267"/>
    </location>
</feature>
<evidence type="ECO:0000313" key="3">
    <source>
        <dbReference type="Proteomes" id="UP000192578"/>
    </source>
</evidence>
<sequence length="1388" mass="153468">MSVQWTCYFRCTTHRQMSPEQWVSHTRIHLRKPEGDKILEHHFRTYCMYLTVAQREGAVHRVSEQDVADLIERLRPLIWRGDLPIRTATSTDSVIAAAPTGLHAGVHPALLPEASSPPRPRLEPVVASSPSPEMGQLAGVCVAAADSTTAGGSNSPPPNLSSSACWIRDHTSPITPKPEPAPEIYQDAAASTFASVPSITLAVPIAPLNPRFSPGSFLREASTSSSSFFTEASSSPPSLFGSSSEETQTERKEPKSNSVSVTIGTQHDSNRISVVKQISHGESPPKSDGSVASDRVRTLREIPLLGDEKEPAKESQILLPSESEPKNNIQLEETADVTVDSLGITGWQLVQADLAASDDDTDSEKDANPVVSLAVVEGNKDTVAHWDHDYYSGALKALVVPAAVPVTDVEPLVAAEGDDSSRSFTVASPPNVFPDLTISEPPSATVPAASASNIDTMEVDDDVDANDDLISFSLSDESDDPDQAGPLNRSVTPDGSSDEDEDAFVERVLRHNAYVSREKVLEDMAGFEREPPPHLDKFLRLSQGHCPDISMPGGRFLDLEVVPEIGDPDSTLFCASFSQELLGHYYTNFGGKFHCSICKEIIASEEAARRHVARELVASMGQSCGPPEAPRDRAAIVMSVAGPSTSVSNVSQEVSHDAPSDGENDGEEFRHYVGPTATADGYEYFRIVTASRARKTLKGGKRGRSGLSKFQQWERMSAQQRARWEQDALTRMNLRQSIAKEWNLGDYANLSSSDTHKVGRELAVRFLALKEREKRAIKQERKVHTPSRRAVKREAVKSSAEEVDGSEIDDKRGVLESVGRRSRRTGSTSASAPVKKRLSRGGVKDEELLLDLGLVVGVDELVGMSLEEYRAFVRDQEKELTLSKGDLKLVEAIRARGKHRIYYRAQVEKKAERHLLEAPSAVEARRAKLRDEVVREMYFEEYGDLSFESQRRVWVEVKRREETAVVGSSSEAGPSRISPQKKRTSKLMTLSESNSAASDDDDDKRGVRRGRRTISISTDGELTGNDHRAGLEYFKQSFHIYQKATNAMSLSTKLTWARVWQSLPLALKDQWQEKTILRAKLRAEVLEDWKFARDAELSSSENRSLANEVAKRMVAVDGISGRELLITCFNQLPETDANSAFCSKDRETRKTKPNSDSTGSTRPRAKRNWATDRSTGYYFFRDVVMAKAARVGKECQLLTGPMVNTDPSGIPSQNEPPAIQWQNLPLADRETWQKQADLRNLLRDEVTSKISDIVEYKTAKDSMKCKIMNIVKERMIAANAGLQLPPLMMEYLTKNRLGKRVTAGSSSSSGGKMMRKLKAQKKMAAKKKMDMFVKTTLRAQGKTVGDREADTAARHTWRTMSLAEQNKWRKNHSDGRPTISKKMKKKKA</sequence>
<feature type="compositionally biased region" description="Low complexity" evidence="1">
    <location>
        <begin position="228"/>
        <end position="244"/>
    </location>
</feature>
<evidence type="ECO:0000313" key="2">
    <source>
        <dbReference type="EMBL" id="OQV22747.1"/>
    </source>
</evidence>
<feature type="region of interest" description="Disordered" evidence="1">
    <location>
        <begin position="148"/>
        <end position="182"/>
    </location>
</feature>
<accession>A0A1W0X592</accession>
<feature type="compositionally biased region" description="Basic and acidic residues" evidence="1">
    <location>
        <begin position="1344"/>
        <end position="1353"/>
    </location>
</feature>
<name>A0A1W0X592_HYPEX</name>
<feature type="region of interest" description="Disordered" evidence="1">
    <location>
        <begin position="965"/>
        <end position="1021"/>
    </location>
</feature>
<feature type="compositionally biased region" description="Polar residues" evidence="1">
    <location>
        <begin position="986"/>
        <end position="997"/>
    </location>
</feature>
<feature type="compositionally biased region" description="Low complexity" evidence="1">
    <location>
        <begin position="439"/>
        <end position="452"/>
    </location>
</feature>
<feature type="compositionally biased region" description="Basic and acidic residues" evidence="1">
    <location>
        <begin position="294"/>
        <end position="313"/>
    </location>
</feature>
<organism evidence="2 3">
    <name type="scientific">Hypsibius exemplaris</name>
    <name type="common">Freshwater tardigrade</name>
    <dbReference type="NCBI Taxonomy" id="2072580"/>
    <lineage>
        <taxon>Eukaryota</taxon>
        <taxon>Metazoa</taxon>
        <taxon>Ecdysozoa</taxon>
        <taxon>Tardigrada</taxon>
        <taxon>Eutardigrada</taxon>
        <taxon>Parachela</taxon>
        <taxon>Hypsibioidea</taxon>
        <taxon>Hypsibiidae</taxon>
        <taxon>Hypsibius</taxon>
    </lineage>
</organism>
<feature type="compositionally biased region" description="Acidic residues" evidence="1">
    <location>
        <begin position="457"/>
        <end position="467"/>
    </location>
</feature>
<evidence type="ECO:0000256" key="1">
    <source>
        <dbReference type="SAM" id="MobiDB-lite"/>
    </source>
</evidence>
<feature type="compositionally biased region" description="Basic residues" evidence="1">
    <location>
        <begin position="1379"/>
        <end position="1388"/>
    </location>
</feature>
<gene>
    <name evidence="2" type="ORF">BV898_03186</name>
</gene>
<feature type="region of interest" description="Disordered" evidence="1">
    <location>
        <begin position="1140"/>
        <end position="1167"/>
    </location>
</feature>
<keyword evidence="3" id="KW-1185">Reference proteome</keyword>